<proteinExistence type="predicted"/>
<dbReference type="SUPFAM" id="SSF51126">
    <property type="entry name" value="Pectin lyase-like"/>
    <property type="match status" value="1"/>
</dbReference>
<dbReference type="Proteomes" id="UP000824109">
    <property type="component" value="Unassembled WGS sequence"/>
</dbReference>
<dbReference type="SUPFAM" id="SSF52058">
    <property type="entry name" value="L domain-like"/>
    <property type="match status" value="1"/>
</dbReference>
<dbReference type="InterPro" id="IPR039448">
    <property type="entry name" value="Beta_helix"/>
</dbReference>
<keyword evidence="1" id="KW-0732">Signal</keyword>
<dbReference type="Pfam" id="PF13306">
    <property type="entry name" value="LRR_5"/>
    <property type="match status" value="3"/>
</dbReference>
<dbReference type="EMBL" id="DVNB01000099">
    <property type="protein sequence ID" value="HIU58080.1"/>
    <property type="molecule type" value="Genomic_DNA"/>
</dbReference>
<dbReference type="InterPro" id="IPR012334">
    <property type="entry name" value="Pectin_lyas_fold"/>
</dbReference>
<evidence type="ECO:0000256" key="1">
    <source>
        <dbReference type="SAM" id="SignalP"/>
    </source>
</evidence>
<reference evidence="3" key="2">
    <citation type="journal article" date="2021" name="PeerJ">
        <title>Extensive microbial diversity within the chicken gut microbiome revealed by metagenomics and culture.</title>
        <authorList>
            <person name="Gilroy R."/>
            <person name="Ravi A."/>
            <person name="Getino M."/>
            <person name="Pursley I."/>
            <person name="Horton D.L."/>
            <person name="Alikhan N.F."/>
            <person name="Baker D."/>
            <person name="Gharbi K."/>
            <person name="Hall N."/>
            <person name="Watson M."/>
            <person name="Adriaenssens E.M."/>
            <person name="Foster-Nyarko E."/>
            <person name="Jarju S."/>
            <person name="Secka A."/>
            <person name="Antonio M."/>
            <person name="Oren A."/>
            <person name="Chaudhuri R.R."/>
            <person name="La Ragione R."/>
            <person name="Hildebrand F."/>
            <person name="Pallen M.J."/>
        </authorList>
    </citation>
    <scope>NUCLEOTIDE SEQUENCE</scope>
    <source>
        <strain evidence="3">USAMLcec3-3695</strain>
    </source>
</reference>
<evidence type="ECO:0000313" key="4">
    <source>
        <dbReference type="Proteomes" id="UP000824109"/>
    </source>
</evidence>
<gene>
    <name evidence="3" type="ORF">IAA61_09775</name>
</gene>
<evidence type="ECO:0000313" key="3">
    <source>
        <dbReference type="EMBL" id="HIU58080.1"/>
    </source>
</evidence>
<comment type="caution">
    <text evidence="3">The sequence shown here is derived from an EMBL/GenBank/DDBJ whole genome shotgun (WGS) entry which is preliminary data.</text>
</comment>
<organism evidence="3 4">
    <name type="scientific">Candidatus Ornithomonoglobus merdipullorum</name>
    <dbReference type="NCBI Taxonomy" id="2840895"/>
    <lineage>
        <taxon>Bacteria</taxon>
        <taxon>Bacillati</taxon>
        <taxon>Bacillota</taxon>
        <taxon>Clostridia</taxon>
        <taxon>Candidatus Ornithomonoglobus</taxon>
    </lineage>
</organism>
<dbReference type="InterPro" id="IPR026906">
    <property type="entry name" value="LRR_5"/>
</dbReference>
<feature type="domain" description="Right handed beta helix" evidence="2">
    <location>
        <begin position="268"/>
        <end position="389"/>
    </location>
</feature>
<dbReference type="PANTHER" id="PTHR45661">
    <property type="entry name" value="SURFACE ANTIGEN"/>
    <property type="match status" value="1"/>
</dbReference>
<name>A0A9D1MDB9_9FIRM</name>
<reference evidence="3" key="1">
    <citation type="submission" date="2020-10" db="EMBL/GenBank/DDBJ databases">
        <authorList>
            <person name="Gilroy R."/>
        </authorList>
    </citation>
    <scope>NUCLEOTIDE SEQUENCE</scope>
    <source>
        <strain evidence="3">USAMLcec3-3695</strain>
    </source>
</reference>
<sequence>MMKRMIAAAAAAAMLCASVTVVASETESGSCGDNLTWTLDESGLLTVSGTGTMDNYTFIDPAPWADSDVRDVVIEEGVTSVGTYAFMGQTGIETVTLSATVTKIDIGAFQEIGDSFTAITIPPSVTFIGQYAFALNANLVIKGYPGSYAEEYALNQGITFESLGDVPLNDVTVSTVEELEAAIRSFNRIILKDGVYTIDHPLTIGSDSEYITNVTITAENPGRAEILSTLGYEPVAEIVNASQIMLEGLILGHESPEYQQGCGSSEYSSGYVLYANRADDVTINGCDLYGCGTVALYLEASDNFTAENCILRDCKESIASLWGEKININGCIISGNAYDPKYAGSIPAIWATDHAPTFCDCVFVNNCSAEFAGGTAEVITTDCTFVDNAWDSETPEDWGVCLNGINWQVKDGVLRLGYPIELDDGTSIESGKGEILPYSVYSLPWRGKVYSTLDVAPGVYYYGEGSGSCGDNAAWSLKNGVLNISGTGDMYAYNSAYRPDWENAKDVITEVIIEDGITSLGNMAFMEYPSLKSVTLPNSLEVIGANAFTRCKSLSKVSWGSGLKEIGMSAFSNCPITSAVLPEGLTTLGTQAFLGSALMEIKLPSTIETFDADVFRGCNELASVEISDGNALYKSLEGVLFTEDMKTLVFAPAAKPVSVYVVPDGVDKIGSFAFEGSRIGEIVISDSVTELETNAIRGFKGERIVIPKNVIKLDENSVFIEGAGEVYVYEDSAAEKYFADTYMNYKIIPELSKAQAYADENGIIQVFLETDSQNIVPVFAVCMREGELTEVGELSGGVFATEGADTVKLFIWDGFDTMRPLAEADTVWGGE</sequence>
<dbReference type="AlphaFoldDB" id="A0A9D1MDB9"/>
<protein>
    <submittedName>
        <fullName evidence="3">Leucine-rich repeat protein</fullName>
    </submittedName>
</protein>
<dbReference type="Gene3D" id="2.160.20.10">
    <property type="entry name" value="Single-stranded right-handed beta-helix, Pectin lyase-like"/>
    <property type="match status" value="1"/>
</dbReference>
<evidence type="ECO:0000259" key="2">
    <source>
        <dbReference type="Pfam" id="PF13229"/>
    </source>
</evidence>
<feature type="chain" id="PRO_5038469848" evidence="1">
    <location>
        <begin position="24"/>
        <end position="831"/>
    </location>
</feature>
<dbReference type="InterPro" id="IPR032675">
    <property type="entry name" value="LRR_dom_sf"/>
</dbReference>
<feature type="signal peptide" evidence="1">
    <location>
        <begin position="1"/>
        <end position="23"/>
    </location>
</feature>
<dbReference type="InterPro" id="IPR053139">
    <property type="entry name" value="Surface_bspA-like"/>
</dbReference>
<dbReference type="Gene3D" id="3.80.10.10">
    <property type="entry name" value="Ribonuclease Inhibitor"/>
    <property type="match status" value="2"/>
</dbReference>
<dbReference type="InterPro" id="IPR011050">
    <property type="entry name" value="Pectin_lyase_fold/virulence"/>
</dbReference>
<dbReference type="Pfam" id="PF13229">
    <property type="entry name" value="Beta_helix"/>
    <property type="match status" value="1"/>
</dbReference>
<accession>A0A9D1MDB9</accession>
<dbReference type="PANTHER" id="PTHR45661:SF3">
    <property type="entry name" value="IG-LIKE DOMAIN-CONTAINING PROTEIN"/>
    <property type="match status" value="1"/>
</dbReference>